<dbReference type="Pfam" id="PF10408">
    <property type="entry name" value="Ufd2P_core"/>
    <property type="match status" value="1"/>
</dbReference>
<dbReference type="EC" id="2.3.2.27" evidence="6"/>
<dbReference type="GO" id="GO:0036503">
    <property type="term" value="P:ERAD pathway"/>
    <property type="evidence" value="ECO:0007669"/>
    <property type="project" value="InterPro"/>
</dbReference>
<organism evidence="13 14">
    <name type="scientific">Gregarina niphandrodes</name>
    <name type="common">Septate eugregarine</name>
    <dbReference type="NCBI Taxonomy" id="110365"/>
    <lineage>
        <taxon>Eukaryota</taxon>
        <taxon>Sar</taxon>
        <taxon>Alveolata</taxon>
        <taxon>Apicomplexa</taxon>
        <taxon>Conoidasida</taxon>
        <taxon>Gregarinasina</taxon>
        <taxon>Eugregarinorida</taxon>
        <taxon>Gregarinidae</taxon>
        <taxon>Gregarina</taxon>
    </lineage>
</organism>
<proteinExistence type="inferred from homology"/>
<dbReference type="SUPFAM" id="SSF57850">
    <property type="entry name" value="RING/U-box"/>
    <property type="match status" value="1"/>
</dbReference>
<evidence type="ECO:0000256" key="9">
    <source>
        <dbReference type="ARBA" id="ARBA00022786"/>
    </source>
</evidence>
<comment type="similarity">
    <text evidence="5">Belongs to the ubiquitin conjugation factor E4 family.</text>
</comment>
<feature type="region of interest" description="Disordered" evidence="11">
    <location>
        <begin position="846"/>
        <end position="865"/>
    </location>
</feature>
<protein>
    <recommendedName>
        <fullName evidence="6">RING-type E3 ubiquitin transferase</fullName>
        <ecNumber evidence="6">2.3.2.27</ecNumber>
    </recommendedName>
</protein>
<keyword evidence="14" id="KW-1185">Reference proteome</keyword>
<evidence type="ECO:0000256" key="7">
    <source>
        <dbReference type="ARBA" id="ARBA00022490"/>
    </source>
</evidence>
<dbReference type="GeneID" id="22914997"/>
<dbReference type="GO" id="GO:0005634">
    <property type="term" value="C:nucleus"/>
    <property type="evidence" value="ECO:0007669"/>
    <property type="project" value="UniProtKB-SubCell"/>
</dbReference>
<dbReference type="InterPro" id="IPR003613">
    <property type="entry name" value="Ubox_domain"/>
</dbReference>
<sequence length="1027" mass="114995">MLAKDLIRYHRDELLDRLAHVYYQASRGLDKHLALSRLCAALKQNGVDVQRHMNSVMEACVNYAALAYSCPQFYGLDTFPEMLDNFFHCARSPWGALVLPLYAEAMECTGILEEVLDKLFADLMDITLGNLKPHTMHMAKTLINIPVVREKLVNRPWWLVDNSALAVNPGYMGPDGVGYPLGQGQGGGQNKGGFTFMVGTFLGRLLTPTPTDKAVVDELKQHLLPRAAMPGAQKVMQRAKQAVASHISQVVQLIKVLLKHGGFVREAVIRWFVHVLEANKNQTTVSFRHYQSQAPQLSRGTDLLACIVHKVCTQGFSFNVAWVMLELCRPIKIEKLADLDGVFPELCRLERDGGVLGLSCKDESKMGDVQELEAACKELIAGPAGQASSWGCKFTTQIFWLTFKASRFLLYQAFNEAYQKQVHLHKLVTEQDSNSGANADTSLAYSQVLIWQTCVRLDEFASAYLHFMDLLNGFVARAVFSYDHRGHNAVYEPAQLHPHPICKALNLPRSLQAPAQRSPQFMNIPISYFNDAYDAFSRYVSLNMSPMLVNQNSAVVDNAFGSTNCELFAIVLLFTLAGPEDFIRAAPLRLEVGGRCLAQLTDRLRDRFGQTYTAQIHLAAALCMAFVHAQKLSYYTRIDMRLVLTRELEILLNRPSFSDQLFDLSQEDSELYERFLHYFGSNTSYVLEEALTLLTEIKAREGKPEEPEPQVQLDANGLPIGEEEEEREFNQQTERMAQEIEGTRNVEELSFSQLSSQCQSLMDAGSASLNAFSRLDSRAFDFIRKSDALINPTVCCLNGCLNSLVGPKCMALKVSSFEKYKFRPRQFLADLIEIYVKLTGLPNLSKTPGQAPTPSQATSSQSATLDSAESITSDNLVLLIKAIKSDGRYYDQKTFEKAVRITRREGLASGPNLARFQQLVDALGGDNPNDDFLEELVMSGEVPEEYIDPLMSDVMMDPVQLPTSGVVVERKVIERHLLNDRFDPFNRAPLEKSQLVPQPELRDKIQQFIKQAVEKKAADKTTMTAVP</sequence>
<dbReference type="UniPathway" id="UPA00143"/>
<evidence type="ECO:0000256" key="10">
    <source>
        <dbReference type="ARBA" id="ARBA00023242"/>
    </source>
</evidence>
<gene>
    <name evidence="13" type="ORF">GNI_141020</name>
</gene>
<reference evidence="13" key="1">
    <citation type="submission" date="2013-12" db="EMBL/GenBank/DDBJ databases">
        <authorList>
            <person name="Omoto C.K."/>
            <person name="Sibley D."/>
            <person name="Venepally P."/>
            <person name="Hadjithomas M."/>
            <person name="Karamycheva S."/>
            <person name="Brunk B."/>
            <person name="Roos D."/>
            <person name="Caler E."/>
            <person name="Lorenzi H."/>
        </authorList>
    </citation>
    <scope>NUCLEOTIDE SEQUENCE</scope>
</reference>
<dbReference type="GO" id="GO:0034450">
    <property type="term" value="F:ubiquitin-ubiquitin ligase activity"/>
    <property type="evidence" value="ECO:0007669"/>
    <property type="project" value="InterPro"/>
</dbReference>
<dbReference type="eggNOG" id="KOG2042">
    <property type="taxonomic scope" value="Eukaryota"/>
</dbReference>
<dbReference type="SMART" id="SM00504">
    <property type="entry name" value="Ubox"/>
    <property type="match status" value="1"/>
</dbReference>
<evidence type="ECO:0000313" key="13">
    <source>
        <dbReference type="EMBL" id="EZG45067.1"/>
    </source>
</evidence>
<feature type="domain" description="U-box" evidence="12">
    <location>
        <begin position="941"/>
        <end position="1015"/>
    </location>
</feature>
<dbReference type="PANTHER" id="PTHR13931:SF2">
    <property type="entry name" value="UBIQUITIN CONJUGATION FACTOR E4 B"/>
    <property type="match status" value="1"/>
</dbReference>
<evidence type="ECO:0000256" key="8">
    <source>
        <dbReference type="ARBA" id="ARBA00022679"/>
    </source>
</evidence>
<dbReference type="GO" id="GO:0005737">
    <property type="term" value="C:cytoplasm"/>
    <property type="evidence" value="ECO:0007669"/>
    <property type="project" value="UniProtKB-SubCell"/>
</dbReference>
<evidence type="ECO:0000256" key="1">
    <source>
        <dbReference type="ARBA" id="ARBA00000900"/>
    </source>
</evidence>
<feature type="compositionally biased region" description="Low complexity" evidence="11">
    <location>
        <begin position="850"/>
        <end position="864"/>
    </location>
</feature>
<dbReference type="GO" id="GO:0000151">
    <property type="term" value="C:ubiquitin ligase complex"/>
    <property type="evidence" value="ECO:0007669"/>
    <property type="project" value="InterPro"/>
</dbReference>
<keyword evidence="8" id="KW-0808">Transferase</keyword>
<comment type="pathway">
    <text evidence="4">Protein modification; protein ubiquitination.</text>
</comment>
<dbReference type="Gene3D" id="3.30.40.10">
    <property type="entry name" value="Zinc/RING finger domain, C3HC4 (zinc finger)"/>
    <property type="match status" value="1"/>
</dbReference>
<dbReference type="EMBL" id="AFNH02001043">
    <property type="protein sequence ID" value="EZG45067.1"/>
    <property type="molecule type" value="Genomic_DNA"/>
</dbReference>
<dbReference type="RefSeq" id="XP_011132571.1">
    <property type="nucleotide sequence ID" value="XM_011134269.1"/>
</dbReference>
<name>A0A023B0I4_GRENI</name>
<accession>A0A023B0I4</accession>
<evidence type="ECO:0000259" key="12">
    <source>
        <dbReference type="PROSITE" id="PS51698"/>
    </source>
</evidence>
<comment type="subcellular location">
    <subcellularLocation>
        <location evidence="3">Cytoplasm</location>
    </subcellularLocation>
    <subcellularLocation>
        <location evidence="2">Nucleus</location>
    </subcellularLocation>
</comment>
<dbReference type="PROSITE" id="PS51698">
    <property type="entry name" value="U_BOX"/>
    <property type="match status" value="1"/>
</dbReference>
<dbReference type="PANTHER" id="PTHR13931">
    <property type="entry name" value="UBIQUITINATION FACTOR E4"/>
    <property type="match status" value="1"/>
</dbReference>
<keyword evidence="7" id="KW-0963">Cytoplasm</keyword>
<keyword evidence="10" id="KW-0539">Nucleus</keyword>
<dbReference type="Pfam" id="PF04564">
    <property type="entry name" value="U-box"/>
    <property type="match status" value="1"/>
</dbReference>
<dbReference type="Proteomes" id="UP000019763">
    <property type="component" value="Unassembled WGS sequence"/>
</dbReference>
<dbReference type="InterPro" id="IPR019474">
    <property type="entry name" value="Ub_conjug_fac_E4_core"/>
</dbReference>
<evidence type="ECO:0000256" key="3">
    <source>
        <dbReference type="ARBA" id="ARBA00004496"/>
    </source>
</evidence>
<comment type="caution">
    <text evidence="13">The sequence shown here is derived from an EMBL/GenBank/DDBJ whole genome shotgun (WGS) entry which is preliminary data.</text>
</comment>
<dbReference type="GO" id="GO:0006511">
    <property type="term" value="P:ubiquitin-dependent protein catabolic process"/>
    <property type="evidence" value="ECO:0007669"/>
    <property type="project" value="InterPro"/>
</dbReference>
<comment type="catalytic activity">
    <reaction evidence="1">
        <text>S-ubiquitinyl-[E2 ubiquitin-conjugating enzyme]-L-cysteine + [acceptor protein]-L-lysine = [E2 ubiquitin-conjugating enzyme]-L-cysteine + N(6)-ubiquitinyl-[acceptor protein]-L-lysine.</text>
        <dbReference type="EC" id="2.3.2.27"/>
    </reaction>
</comment>
<dbReference type="OrthoDB" id="20295at2759"/>
<dbReference type="GO" id="GO:0000209">
    <property type="term" value="P:protein polyubiquitination"/>
    <property type="evidence" value="ECO:0007669"/>
    <property type="project" value="TreeGrafter"/>
</dbReference>
<dbReference type="AlphaFoldDB" id="A0A023B0I4"/>
<evidence type="ECO:0000256" key="2">
    <source>
        <dbReference type="ARBA" id="ARBA00004123"/>
    </source>
</evidence>
<dbReference type="OMA" id="YMNIHTW"/>
<dbReference type="VEuPathDB" id="CryptoDB:GNI_141020"/>
<evidence type="ECO:0000256" key="5">
    <source>
        <dbReference type="ARBA" id="ARBA00007434"/>
    </source>
</evidence>
<dbReference type="InterPro" id="IPR013083">
    <property type="entry name" value="Znf_RING/FYVE/PHD"/>
</dbReference>
<keyword evidence="9" id="KW-0833">Ubl conjugation pathway</keyword>
<evidence type="ECO:0000256" key="6">
    <source>
        <dbReference type="ARBA" id="ARBA00012483"/>
    </source>
</evidence>
<evidence type="ECO:0000313" key="14">
    <source>
        <dbReference type="Proteomes" id="UP000019763"/>
    </source>
</evidence>
<dbReference type="InterPro" id="IPR045132">
    <property type="entry name" value="UBE4"/>
</dbReference>
<evidence type="ECO:0000256" key="11">
    <source>
        <dbReference type="SAM" id="MobiDB-lite"/>
    </source>
</evidence>
<evidence type="ECO:0000256" key="4">
    <source>
        <dbReference type="ARBA" id="ARBA00004906"/>
    </source>
</evidence>
<dbReference type="FunFam" id="3.30.40.10:FF:000055">
    <property type="entry name" value="Ubiquitin conjugation factor e4 a"/>
    <property type="match status" value="1"/>
</dbReference>